<dbReference type="EMBL" id="JAHDVG010000469">
    <property type="protein sequence ID" value="KAH1180953.1"/>
    <property type="molecule type" value="Genomic_DNA"/>
</dbReference>
<feature type="region of interest" description="Disordered" evidence="6">
    <location>
        <begin position="42"/>
        <end position="98"/>
    </location>
</feature>
<dbReference type="GO" id="GO:0008083">
    <property type="term" value="F:growth factor activity"/>
    <property type="evidence" value="ECO:0007669"/>
    <property type="project" value="TreeGrafter"/>
</dbReference>
<dbReference type="GO" id="GO:0030246">
    <property type="term" value="F:carbohydrate binding"/>
    <property type="evidence" value="ECO:0007669"/>
    <property type="project" value="UniProtKB-KW"/>
</dbReference>
<accession>A0A9D3XKG8</accession>
<feature type="signal peptide" evidence="7">
    <location>
        <begin position="1"/>
        <end position="21"/>
    </location>
</feature>
<protein>
    <recommendedName>
        <fullName evidence="8">C-type lectin domain-containing protein</fullName>
    </recommendedName>
</protein>
<dbReference type="PANTHER" id="PTHR22799">
    <property type="entry name" value="TETRANECTIN-RELATED"/>
    <property type="match status" value="1"/>
</dbReference>
<evidence type="ECO:0000256" key="6">
    <source>
        <dbReference type="SAM" id="MobiDB-lite"/>
    </source>
</evidence>
<feature type="compositionally biased region" description="Low complexity" evidence="6">
    <location>
        <begin position="84"/>
        <end position="96"/>
    </location>
</feature>
<comment type="subcellular location">
    <subcellularLocation>
        <location evidence="1">Secreted</location>
    </subcellularLocation>
</comment>
<proteinExistence type="predicted"/>
<comment type="caution">
    <text evidence="9">The sequence shown here is derived from an EMBL/GenBank/DDBJ whole genome shotgun (WGS) entry which is preliminary data.</text>
</comment>
<dbReference type="AlphaFoldDB" id="A0A9D3XKG8"/>
<dbReference type="PROSITE" id="PS00615">
    <property type="entry name" value="C_TYPE_LECTIN_1"/>
    <property type="match status" value="1"/>
</dbReference>
<dbReference type="OrthoDB" id="441660at2759"/>
<keyword evidence="2" id="KW-0964">Secreted</keyword>
<dbReference type="SMART" id="SM00034">
    <property type="entry name" value="CLECT"/>
    <property type="match status" value="1"/>
</dbReference>
<dbReference type="InterPro" id="IPR001304">
    <property type="entry name" value="C-type_lectin-like"/>
</dbReference>
<evidence type="ECO:0000256" key="5">
    <source>
        <dbReference type="ARBA" id="ARBA00023157"/>
    </source>
</evidence>
<keyword evidence="4" id="KW-0430">Lectin</keyword>
<dbReference type="PANTHER" id="PTHR22799:SF1">
    <property type="entry name" value="C-TYPE LECTIN DOMAIN FAMILY 11 MEMBER A"/>
    <property type="match status" value="1"/>
</dbReference>
<evidence type="ECO:0000256" key="1">
    <source>
        <dbReference type="ARBA" id="ARBA00004613"/>
    </source>
</evidence>
<sequence>MAVGCGVLLLLLGSLLGTGRSQELSSEEERQALMLKHLQEVLQLPEEEGEGPPEMTLTELAPEGGEGEKEGDDGEGAPVEGDVQPTQPAPTTAAPQPEEDGFTYVFSRLDSLDAAVHRLNVQFYTMDLRLAQFSQGLAELRGRLAEAQEGLSVVSQTSTRNQQDLGKIDGCLRGRRLHAKCFLIVKQFEGYDGAQELCRLRGGNLAMPADAAELATLRRYLHEAFQPFNWPAWVGIHDRRAEGLWLYESGQRVSFFDWYQDHLVSQPNGGARENCVSLSSDDGKWWDNDCARRMYYVCEYRL</sequence>
<dbReference type="PROSITE" id="PS50041">
    <property type="entry name" value="C_TYPE_LECTIN_2"/>
    <property type="match status" value="1"/>
</dbReference>
<keyword evidence="5" id="KW-1015">Disulfide bond</keyword>
<name>A0A9D3XKG8_9SAUR</name>
<dbReference type="Gene3D" id="3.10.100.10">
    <property type="entry name" value="Mannose-Binding Protein A, subunit A"/>
    <property type="match status" value="1"/>
</dbReference>
<dbReference type="InterPro" id="IPR051663">
    <property type="entry name" value="CLec_Tetranectin-domain"/>
</dbReference>
<keyword evidence="10" id="KW-1185">Reference proteome</keyword>
<dbReference type="InterPro" id="IPR016186">
    <property type="entry name" value="C-type_lectin-like/link_sf"/>
</dbReference>
<organism evidence="9 10">
    <name type="scientific">Mauremys mutica</name>
    <name type="common">yellowpond turtle</name>
    <dbReference type="NCBI Taxonomy" id="74926"/>
    <lineage>
        <taxon>Eukaryota</taxon>
        <taxon>Metazoa</taxon>
        <taxon>Chordata</taxon>
        <taxon>Craniata</taxon>
        <taxon>Vertebrata</taxon>
        <taxon>Euteleostomi</taxon>
        <taxon>Archelosauria</taxon>
        <taxon>Testudinata</taxon>
        <taxon>Testudines</taxon>
        <taxon>Cryptodira</taxon>
        <taxon>Durocryptodira</taxon>
        <taxon>Testudinoidea</taxon>
        <taxon>Geoemydidae</taxon>
        <taxon>Geoemydinae</taxon>
        <taxon>Mauremys</taxon>
    </lineage>
</organism>
<dbReference type="GO" id="GO:0005615">
    <property type="term" value="C:extracellular space"/>
    <property type="evidence" value="ECO:0007669"/>
    <property type="project" value="TreeGrafter"/>
</dbReference>
<dbReference type="InterPro" id="IPR016187">
    <property type="entry name" value="CTDL_fold"/>
</dbReference>
<evidence type="ECO:0000259" key="8">
    <source>
        <dbReference type="PROSITE" id="PS50041"/>
    </source>
</evidence>
<dbReference type="GO" id="GO:0001503">
    <property type="term" value="P:ossification"/>
    <property type="evidence" value="ECO:0007669"/>
    <property type="project" value="TreeGrafter"/>
</dbReference>
<evidence type="ECO:0000313" key="10">
    <source>
        <dbReference type="Proteomes" id="UP000827986"/>
    </source>
</evidence>
<dbReference type="Pfam" id="PF00059">
    <property type="entry name" value="Lectin_C"/>
    <property type="match status" value="1"/>
</dbReference>
<keyword evidence="3 7" id="KW-0732">Signal</keyword>
<feature type="domain" description="C-type lectin" evidence="8">
    <location>
        <begin position="177"/>
        <end position="299"/>
    </location>
</feature>
<reference evidence="9" key="1">
    <citation type="submission" date="2021-09" db="EMBL/GenBank/DDBJ databases">
        <title>The genome of Mauremys mutica provides insights into the evolution of semi-aquatic lifestyle.</title>
        <authorList>
            <person name="Gong S."/>
            <person name="Gao Y."/>
        </authorList>
    </citation>
    <scope>NUCLEOTIDE SEQUENCE</scope>
    <source>
        <strain evidence="9">MM-2020</strain>
        <tissue evidence="9">Muscle</tissue>
    </source>
</reference>
<gene>
    <name evidence="9" type="ORF">KIL84_001887</name>
</gene>
<evidence type="ECO:0000256" key="7">
    <source>
        <dbReference type="SAM" id="SignalP"/>
    </source>
</evidence>
<feature type="chain" id="PRO_5039351230" description="C-type lectin domain-containing protein" evidence="7">
    <location>
        <begin position="22"/>
        <end position="302"/>
    </location>
</feature>
<evidence type="ECO:0000256" key="2">
    <source>
        <dbReference type="ARBA" id="ARBA00022525"/>
    </source>
</evidence>
<evidence type="ECO:0000256" key="3">
    <source>
        <dbReference type="ARBA" id="ARBA00022729"/>
    </source>
</evidence>
<evidence type="ECO:0000313" key="9">
    <source>
        <dbReference type="EMBL" id="KAH1180953.1"/>
    </source>
</evidence>
<dbReference type="SUPFAM" id="SSF56436">
    <property type="entry name" value="C-type lectin-like"/>
    <property type="match status" value="1"/>
</dbReference>
<evidence type="ECO:0000256" key="4">
    <source>
        <dbReference type="ARBA" id="ARBA00022734"/>
    </source>
</evidence>
<dbReference type="InterPro" id="IPR018378">
    <property type="entry name" value="C-type_lectin_CS"/>
</dbReference>
<dbReference type="Proteomes" id="UP000827986">
    <property type="component" value="Unassembled WGS sequence"/>
</dbReference>